<name>A0A9N9G9N4_9GLOM</name>
<dbReference type="PANTHER" id="PTHR48024">
    <property type="entry name" value="GEO13361P1-RELATED"/>
    <property type="match status" value="1"/>
</dbReference>
<dbReference type="EMBL" id="CAJVPQ010002188">
    <property type="protein sequence ID" value="CAG8587011.1"/>
    <property type="molecule type" value="Genomic_DNA"/>
</dbReference>
<evidence type="ECO:0000256" key="2">
    <source>
        <dbReference type="PROSITE-ProRule" id="PRU00176"/>
    </source>
</evidence>
<evidence type="ECO:0000259" key="3">
    <source>
        <dbReference type="PROSITE" id="PS50102"/>
    </source>
</evidence>
<evidence type="ECO:0000256" key="1">
    <source>
        <dbReference type="ARBA" id="ARBA00022884"/>
    </source>
</evidence>
<gene>
    <name evidence="4" type="ORF">FCALED_LOCUS7891</name>
</gene>
<dbReference type="InterPro" id="IPR035979">
    <property type="entry name" value="RBD_domain_sf"/>
</dbReference>
<evidence type="ECO:0000313" key="4">
    <source>
        <dbReference type="EMBL" id="CAG8587011.1"/>
    </source>
</evidence>
<dbReference type="SUPFAM" id="SSF54928">
    <property type="entry name" value="RNA-binding domain, RBD"/>
    <property type="match status" value="1"/>
</dbReference>
<keyword evidence="1 2" id="KW-0694">RNA-binding</keyword>
<proteinExistence type="predicted"/>
<dbReference type="Gene3D" id="3.30.70.330">
    <property type="match status" value="1"/>
</dbReference>
<dbReference type="InterPro" id="IPR000504">
    <property type="entry name" value="RRM_dom"/>
</dbReference>
<dbReference type="Proteomes" id="UP000789570">
    <property type="component" value="Unassembled WGS sequence"/>
</dbReference>
<feature type="domain" description="RRM" evidence="3">
    <location>
        <begin position="3"/>
        <end position="52"/>
    </location>
</feature>
<reference evidence="4" key="1">
    <citation type="submission" date="2021-06" db="EMBL/GenBank/DDBJ databases">
        <authorList>
            <person name="Kallberg Y."/>
            <person name="Tangrot J."/>
            <person name="Rosling A."/>
        </authorList>
    </citation>
    <scope>NUCLEOTIDE SEQUENCE</scope>
    <source>
        <strain evidence="4">UK204</strain>
    </source>
</reference>
<keyword evidence="5" id="KW-1185">Reference proteome</keyword>
<dbReference type="GO" id="GO:0003723">
    <property type="term" value="F:RNA binding"/>
    <property type="evidence" value="ECO:0007669"/>
    <property type="project" value="UniProtKB-UniRule"/>
</dbReference>
<accession>A0A9N9G9N4</accession>
<dbReference type="GO" id="GO:0005634">
    <property type="term" value="C:nucleus"/>
    <property type="evidence" value="ECO:0007669"/>
    <property type="project" value="TreeGrafter"/>
</dbReference>
<dbReference type="AlphaFoldDB" id="A0A9N9G9N4"/>
<dbReference type="PANTHER" id="PTHR48024:SF60">
    <property type="entry name" value="RNA-BINDING PROTEIN, PUTATIVE (AFU_ORTHOLOGUE AFUA_3G08580)-RELATED"/>
    <property type="match status" value="1"/>
</dbReference>
<dbReference type="OrthoDB" id="439808at2759"/>
<comment type="caution">
    <text evidence="4">The sequence shown here is derived from an EMBL/GenBank/DDBJ whole genome shotgun (WGS) entry which is preliminary data.</text>
</comment>
<dbReference type="InterPro" id="IPR050886">
    <property type="entry name" value="RNA-binding_reg"/>
</dbReference>
<protein>
    <submittedName>
        <fullName evidence="4">12877_t:CDS:1</fullName>
    </submittedName>
</protein>
<dbReference type="PROSITE" id="PS50102">
    <property type="entry name" value="RRM"/>
    <property type="match status" value="1"/>
</dbReference>
<evidence type="ECO:0000313" key="5">
    <source>
        <dbReference type="Proteomes" id="UP000789570"/>
    </source>
</evidence>
<organism evidence="4 5">
    <name type="scientific">Funneliformis caledonium</name>
    <dbReference type="NCBI Taxonomy" id="1117310"/>
    <lineage>
        <taxon>Eukaryota</taxon>
        <taxon>Fungi</taxon>
        <taxon>Fungi incertae sedis</taxon>
        <taxon>Mucoromycota</taxon>
        <taxon>Glomeromycotina</taxon>
        <taxon>Glomeromycetes</taxon>
        <taxon>Glomerales</taxon>
        <taxon>Glomeraceae</taxon>
        <taxon>Funneliformis</taxon>
    </lineage>
</organism>
<dbReference type="Pfam" id="PF00076">
    <property type="entry name" value="RRM_1"/>
    <property type="match status" value="1"/>
</dbReference>
<sequence>MSVKLFVGGLSWGTDDRSLRQRFEEYGTVEDAVVIRDRDTANKSLVEHLVNFARLFKTFFLFCLG</sequence>
<dbReference type="InterPro" id="IPR012677">
    <property type="entry name" value="Nucleotide-bd_a/b_plait_sf"/>
</dbReference>